<dbReference type="FunFam" id="3.20.180.20:FF:000001">
    <property type="entry name" value="Dynein axonemal heavy chain 5"/>
    <property type="match status" value="1"/>
</dbReference>
<evidence type="ECO:0000256" key="1">
    <source>
        <dbReference type="ARBA" id="ARBA00004430"/>
    </source>
</evidence>
<dbReference type="Pfam" id="PF08385">
    <property type="entry name" value="DHC_N1"/>
    <property type="match status" value="1"/>
</dbReference>
<evidence type="ECO:0000256" key="7">
    <source>
        <dbReference type="ARBA" id="ARBA00022840"/>
    </source>
</evidence>
<name>A0A8S4RRT3_9NEOP</name>
<evidence type="ECO:0000256" key="5">
    <source>
        <dbReference type="ARBA" id="ARBA00022737"/>
    </source>
</evidence>
<evidence type="ECO:0000256" key="8">
    <source>
        <dbReference type="ARBA" id="ARBA00023017"/>
    </source>
</evidence>
<keyword evidence="4" id="KW-0493">Microtubule</keyword>
<comment type="caution">
    <text evidence="16">The sequence shown here is derived from an EMBL/GenBank/DDBJ whole genome shotgun (WGS) entry which is preliminary data.</text>
</comment>
<comment type="subcellular location">
    <subcellularLocation>
        <location evidence="1">Cytoplasm</location>
        <location evidence="1">Cytoskeleton</location>
        <location evidence="1">Cilium axoneme</location>
    </subcellularLocation>
</comment>
<dbReference type="GO" id="GO:0005524">
    <property type="term" value="F:ATP binding"/>
    <property type="evidence" value="ECO:0007669"/>
    <property type="project" value="UniProtKB-KW"/>
</dbReference>
<keyword evidence="11" id="KW-0505">Motor protein</keyword>
<dbReference type="OrthoDB" id="447173at2759"/>
<keyword evidence="10" id="KW-0969">Cilium</keyword>
<protein>
    <submittedName>
        <fullName evidence="16">Jg13159 protein</fullName>
    </submittedName>
</protein>
<dbReference type="Gene3D" id="1.10.287.2620">
    <property type="match status" value="1"/>
</dbReference>
<dbReference type="GO" id="GO:0045505">
    <property type="term" value="F:dynein intermediate chain binding"/>
    <property type="evidence" value="ECO:0007669"/>
    <property type="project" value="InterPro"/>
</dbReference>
<dbReference type="GO" id="GO:0051959">
    <property type="term" value="F:dynein light intermediate chain binding"/>
    <property type="evidence" value="ECO:0007669"/>
    <property type="project" value="InterPro"/>
</dbReference>
<evidence type="ECO:0000313" key="17">
    <source>
        <dbReference type="Proteomes" id="UP000838756"/>
    </source>
</evidence>
<keyword evidence="9" id="KW-0175">Coiled coil</keyword>
<dbReference type="InterPro" id="IPR013602">
    <property type="entry name" value="Dynein_heavy_linker"/>
</dbReference>
<dbReference type="GO" id="GO:0007018">
    <property type="term" value="P:microtubule-based movement"/>
    <property type="evidence" value="ECO:0007669"/>
    <property type="project" value="InterPro"/>
</dbReference>
<evidence type="ECO:0000256" key="4">
    <source>
        <dbReference type="ARBA" id="ARBA00022701"/>
    </source>
</evidence>
<dbReference type="Gene3D" id="3.20.180.20">
    <property type="entry name" value="Dynein heavy chain, N-terminal domain 2"/>
    <property type="match status" value="1"/>
</dbReference>
<reference evidence="16" key="1">
    <citation type="submission" date="2022-03" db="EMBL/GenBank/DDBJ databases">
        <authorList>
            <person name="Lindestad O."/>
        </authorList>
    </citation>
    <scope>NUCLEOTIDE SEQUENCE</scope>
</reference>
<dbReference type="Pfam" id="PF08393">
    <property type="entry name" value="DHC_N2"/>
    <property type="match status" value="1"/>
</dbReference>
<keyword evidence="6" id="KW-0547">Nucleotide-binding</keyword>
<dbReference type="InterPro" id="IPR042228">
    <property type="entry name" value="Dynein_linker_3"/>
</dbReference>
<dbReference type="InterPro" id="IPR013594">
    <property type="entry name" value="Dynein_heavy_tail"/>
</dbReference>
<gene>
    <name evidence="16" type="primary">jg13159</name>
    <name evidence="16" type="ORF">PAEG_LOCUS17566</name>
</gene>
<evidence type="ECO:0000256" key="10">
    <source>
        <dbReference type="ARBA" id="ARBA00023069"/>
    </source>
</evidence>
<evidence type="ECO:0000256" key="13">
    <source>
        <dbReference type="ARBA" id="ARBA00023273"/>
    </source>
</evidence>
<keyword evidence="8" id="KW-0243">Dynein</keyword>
<dbReference type="Gene3D" id="1.20.58.1120">
    <property type="match status" value="1"/>
</dbReference>
<proteinExistence type="inferred from homology"/>
<dbReference type="PANTHER" id="PTHR46532">
    <property type="entry name" value="MALE FERTILITY FACTOR KL5"/>
    <property type="match status" value="1"/>
</dbReference>
<evidence type="ECO:0000259" key="14">
    <source>
        <dbReference type="Pfam" id="PF08385"/>
    </source>
</evidence>
<dbReference type="PANTHER" id="PTHR46532:SF11">
    <property type="entry name" value="DYNEIN AXONEMAL HEAVY CHAIN 12"/>
    <property type="match status" value="1"/>
</dbReference>
<feature type="domain" description="Dynein heavy chain tail" evidence="14">
    <location>
        <begin position="232"/>
        <end position="718"/>
    </location>
</feature>
<keyword evidence="3" id="KW-0963">Cytoplasm</keyword>
<evidence type="ECO:0000256" key="12">
    <source>
        <dbReference type="ARBA" id="ARBA00023212"/>
    </source>
</evidence>
<accession>A0A8S4RRT3</accession>
<evidence type="ECO:0000313" key="16">
    <source>
        <dbReference type="EMBL" id="CAH2241102.1"/>
    </source>
</evidence>
<dbReference type="GO" id="GO:0005874">
    <property type="term" value="C:microtubule"/>
    <property type="evidence" value="ECO:0007669"/>
    <property type="project" value="UniProtKB-KW"/>
</dbReference>
<dbReference type="FunFam" id="1.10.287.2620:FF:000004">
    <property type="entry name" value="Dynein axonemal heavy chain 17"/>
    <property type="match status" value="1"/>
</dbReference>
<keyword evidence="12" id="KW-0206">Cytoskeleton</keyword>
<feature type="domain" description="Dynein heavy chain linker" evidence="15">
    <location>
        <begin position="1228"/>
        <end position="1632"/>
    </location>
</feature>
<keyword evidence="13" id="KW-0966">Cell projection</keyword>
<organism evidence="16 17">
    <name type="scientific">Pararge aegeria aegeria</name>
    <dbReference type="NCBI Taxonomy" id="348720"/>
    <lineage>
        <taxon>Eukaryota</taxon>
        <taxon>Metazoa</taxon>
        <taxon>Ecdysozoa</taxon>
        <taxon>Arthropoda</taxon>
        <taxon>Hexapoda</taxon>
        <taxon>Insecta</taxon>
        <taxon>Pterygota</taxon>
        <taxon>Neoptera</taxon>
        <taxon>Endopterygota</taxon>
        <taxon>Lepidoptera</taxon>
        <taxon>Glossata</taxon>
        <taxon>Ditrysia</taxon>
        <taxon>Papilionoidea</taxon>
        <taxon>Nymphalidae</taxon>
        <taxon>Satyrinae</taxon>
        <taxon>Satyrini</taxon>
        <taxon>Parargina</taxon>
        <taxon>Pararge</taxon>
    </lineage>
</organism>
<dbReference type="EMBL" id="CAKXAJ010025571">
    <property type="protein sequence ID" value="CAH2241102.1"/>
    <property type="molecule type" value="Genomic_DNA"/>
</dbReference>
<evidence type="ECO:0000256" key="2">
    <source>
        <dbReference type="ARBA" id="ARBA00008887"/>
    </source>
</evidence>
<sequence>MDQPGPSSSNQDPRCDFIGSYVVKSLKLKPEKWMRVLSIEEHRTTLKEFLDKPYPILLVIVLTHAAQLVPVVSFPCYLKNKAVYFVKKKPDVVPKEKCAEMVIFGDLAPRLIDELASLVDEVFVPLLSNPLNHEGWPLVVSQDILKQIHNLKSTVYEVKGKVNGQTVLPMPVGVELVYEAEKGLLRGEEVDLYLKSAIEGVVIKWAQQINDVMMEDSALAFENGQNPLPSVALAEAREIDLYLRTLEKHFQGLEDTDFTECQPLFRPLFHVICLVWRDSKYYCSSSKLMVLIKQICNLLVYQAKKCLDPSTLFHSDIDEARQRIQLTIDILKSFRNTFDYFKENLPKYFIDRAVIPWTFHPNVVFERMNKFLGRLNTIQWFFKTVLEFQKLEKIEIGGMKGRVLGGQIRDISAEFDAYFHSFASKSYDVLDPDDETFNEDFKAFQENIIDLDLKLSTVLVESFDNCSTLEGIFKLIDIVGSVLDRPLIKNEFTAKYVEIIVMLDEEIGICEELFREQCKRQEKYGHMEIDAFFPPIAGGILYMTTLAARVTKPVSCFRNLQHPIKDCEDANKLFTRYEKLMDDINEFKKKFFHEWAVTIPKIIEEKSNNAILARQGSDLVLNFSPALFELMKEVHHLRVNPELKKELPSESLELFGKQEIFRQYRINLTITIDWYNQIRKNSQKVEFDLVEDEIKAIDQRIEMGQNELNWNSKDLWDYLQELHKLVGNLYERMSRIQDNLKEIKAIMKPWTSQPLFERKEEKKDTLLNLDDWPERTNKRYTEIKETADRIMVLLQENMELFNMQDNQDSDIWLSYVAFIDSLIEETLFKSIACSLGYVSEHMNPKNKLAPLFEAQLELLEPDMVFCPSLDPNEEKGFTAMINNLINDILKMSTFVKRVDPKKEESYNDQIISHSDIIEMKDEILSGIERVIEEANEFCKTFETYCYLWLEERDAIMEIFLTYGRILSPDEIDRIGSEDKEVVPPTPCAPKMEAFREQIDHYENLFMDIEDMDSYKVFNSWFQVDIRPFRQALLNTVRKWGNMYKEHLVDNVTSSLSDLGSFIRKADEGLLQPVPEGSYEALVSVMGYLMNVKDRAVTTDDMFQPLTETIELLKFYDMDIPEEVNVLLQELPEQWQATKKLAFTVKQQVAPLQAAEVAGIRKKITTFDSHVTYYRDVFKKYDFFKYECDEPYAVMSRVDKEMLNLEDEMKGIQESGSLFEVNVPEFKLLKQCRKELRMLKQLWDYVYIVRTSIEDWKTTPWRKIDVENMDIECKKFAKEIRLLDKEMRSWDTYITLEATVKNMLTSLRAVAELQNPAIRERHWDQLMRTTKVRIVMDTNTTLADLLALNLHEFEEEVKNIVDKAVKEMSMEKILKDLNTTWSGMEFEQEMHTRTGCVLLRASEELIETLEENQVQLQNLITSKFIAHFLEEVSSWQQKLSVADQVITVWFEVQRTWTHLESIFMSSEDIRKQLPDDSARFDRIDAEFKILSKDMSKTPNVVEGTNKEGLVAILDSLQKDLVICEKALAEYLETKRLAFPRFYFVSSADLLDILSNGNQAELVIRHLTKLFDSIAKLKFIDSDKPNEKVASGMIAKDGELVPFHGSCDCTGAVEIWLNRLQDIMRSTIRQCFGEAIVSYEEKSREQWLFDFMAQVSLCCSQIWWTSEVNIAFGRLEEGYDNALKDYYKKQLSQLSTLITLLIGELSKQDRQKIMTICTIDVHSRDVVSKLIQGKVEAGSAFQWQSQLRHRF</sequence>
<evidence type="ECO:0000256" key="3">
    <source>
        <dbReference type="ARBA" id="ARBA00022490"/>
    </source>
</evidence>
<evidence type="ECO:0000256" key="11">
    <source>
        <dbReference type="ARBA" id="ARBA00023175"/>
    </source>
</evidence>
<comment type="similarity">
    <text evidence="2">Belongs to the dynein heavy chain family.</text>
</comment>
<keyword evidence="17" id="KW-1185">Reference proteome</keyword>
<dbReference type="Proteomes" id="UP000838756">
    <property type="component" value="Unassembled WGS sequence"/>
</dbReference>
<dbReference type="InterPro" id="IPR026983">
    <property type="entry name" value="DHC"/>
</dbReference>
<dbReference type="InterPro" id="IPR042222">
    <property type="entry name" value="Dynein_2_N"/>
</dbReference>
<keyword evidence="7" id="KW-0067">ATP-binding</keyword>
<keyword evidence="5" id="KW-0677">Repeat</keyword>
<evidence type="ECO:0000259" key="15">
    <source>
        <dbReference type="Pfam" id="PF08393"/>
    </source>
</evidence>
<evidence type="ECO:0000256" key="6">
    <source>
        <dbReference type="ARBA" id="ARBA00022741"/>
    </source>
</evidence>
<dbReference type="GO" id="GO:0005858">
    <property type="term" value="C:axonemal dynein complex"/>
    <property type="evidence" value="ECO:0007669"/>
    <property type="project" value="TreeGrafter"/>
</dbReference>
<dbReference type="Gene3D" id="1.20.140.100">
    <property type="entry name" value="Dynein heavy chain, N-terminal domain 2"/>
    <property type="match status" value="1"/>
</dbReference>
<dbReference type="FunFam" id="1.20.140.100:FF:000001">
    <property type="entry name" value="dynein heavy chain 17, axonemal"/>
    <property type="match status" value="1"/>
</dbReference>
<evidence type="ECO:0000256" key="9">
    <source>
        <dbReference type="ARBA" id="ARBA00023054"/>
    </source>
</evidence>